<evidence type="ECO:0000256" key="1">
    <source>
        <dbReference type="ARBA" id="ARBA00038158"/>
    </source>
</evidence>
<comment type="similarity">
    <text evidence="1">Belongs to the methyltransferase superfamily. LaeA methyltransferase family.</text>
</comment>
<dbReference type="PANTHER" id="PTHR43591:SF92">
    <property type="entry name" value="METHYLTRANSFERASE TYPE 11 DOMAIN-CONTAINING PROTEIN"/>
    <property type="match status" value="1"/>
</dbReference>
<reference evidence="4" key="1">
    <citation type="journal article" date="2023" name="Mol. Phylogenet. Evol.">
        <title>Genome-scale phylogeny and comparative genomics of the fungal order Sordariales.</title>
        <authorList>
            <person name="Hensen N."/>
            <person name="Bonometti L."/>
            <person name="Westerberg I."/>
            <person name="Brannstrom I.O."/>
            <person name="Guillou S."/>
            <person name="Cros-Aarteil S."/>
            <person name="Calhoun S."/>
            <person name="Haridas S."/>
            <person name="Kuo A."/>
            <person name="Mondo S."/>
            <person name="Pangilinan J."/>
            <person name="Riley R."/>
            <person name="LaButti K."/>
            <person name="Andreopoulos B."/>
            <person name="Lipzen A."/>
            <person name="Chen C."/>
            <person name="Yan M."/>
            <person name="Daum C."/>
            <person name="Ng V."/>
            <person name="Clum A."/>
            <person name="Steindorff A."/>
            <person name="Ohm R.A."/>
            <person name="Martin F."/>
            <person name="Silar P."/>
            <person name="Natvig D.O."/>
            <person name="Lalanne C."/>
            <person name="Gautier V."/>
            <person name="Ament-Velasquez S.L."/>
            <person name="Kruys A."/>
            <person name="Hutchinson M.I."/>
            <person name="Powell A.J."/>
            <person name="Barry K."/>
            <person name="Miller A.N."/>
            <person name="Grigoriev I.V."/>
            <person name="Debuchy R."/>
            <person name="Gladieux P."/>
            <person name="Hiltunen Thoren M."/>
            <person name="Johannesson H."/>
        </authorList>
    </citation>
    <scope>NUCLEOTIDE SEQUENCE</scope>
    <source>
        <strain evidence="4">CBS 118394</strain>
    </source>
</reference>
<keyword evidence="5" id="KW-1185">Reference proteome</keyword>
<dbReference type="EMBL" id="JAUEDM010000001">
    <property type="protein sequence ID" value="KAK3330854.1"/>
    <property type="molecule type" value="Genomic_DNA"/>
</dbReference>
<feature type="region of interest" description="Disordered" evidence="2">
    <location>
        <begin position="145"/>
        <end position="170"/>
    </location>
</feature>
<feature type="compositionally biased region" description="Low complexity" evidence="2">
    <location>
        <begin position="102"/>
        <end position="111"/>
    </location>
</feature>
<organism evidence="4 5">
    <name type="scientific">Apodospora peruviana</name>
    <dbReference type="NCBI Taxonomy" id="516989"/>
    <lineage>
        <taxon>Eukaryota</taxon>
        <taxon>Fungi</taxon>
        <taxon>Dikarya</taxon>
        <taxon>Ascomycota</taxon>
        <taxon>Pezizomycotina</taxon>
        <taxon>Sordariomycetes</taxon>
        <taxon>Sordariomycetidae</taxon>
        <taxon>Sordariales</taxon>
        <taxon>Lasiosphaeriaceae</taxon>
        <taxon>Apodospora</taxon>
    </lineage>
</organism>
<dbReference type="Proteomes" id="UP001283341">
    <property type="component" value="Unassembled WGS sequence"/>
</dbReference>
<feature type="compositionally biased region" description="Low complexity" evidence="2">
    <location>
        <begin position="147"/>
        <end position="162"/>
    </location>
</feature>
<dbReference type="GO" id="GO:0008757">
    <property type="term" value="F:S-adenosylmethionine-dependent methyltransferase activity"/>
    <property type="evidence" value="ECO:0007669"/>
    <property type="project" value="InterPro"/>
</dbReference>
<dbReference type="Gene3D" id="3.40.50.150">
    <property type="entry name" value="Vaccinia Virus protein VP39"/>
    <property type="match status" value="1"/>
</dbReference>
<feature type="compositionally biased region" description="Acidic residues" evidence="2">
    <location>
        <begin position="91"/>
        <end position="101"/>
    </location>
</feature>
<protein>
    <recommendedName>
        <fullName evidence="3">Methyltransferase type 11 domain-containing protein</fullName>
    </recommendedName>
</protein>
<comment type="caution">
    <text evidence="4">The sequence shown here is derived from an EMBL/GenBank/DDBJ whole genome shotgun (WGS) entry which is preliminary data.</text>
</comment>
<dbReference type="InterPro" id="IPR029063">
    <property type="entry name" value="SAM-dependent_MTases_sf"/>
</dbReference>
<dbReference type="InterPro" id="IPR013216">
    <property type="entry name" value="Methyltransf_11"/>
</dbReference>
<evidence type="ECO:0000256" key="2">
    <source>
        <dbReference type="SAM" id="MobiDB-lite"/>
    </source>
</evidence>
<feature type="domain" description="Methyltransferase type 11" evidence="3">
    <location>
        <begin position="735"/>
        <end position="804"/>
    </location>
</feature>
<dbReference type="SUPFAM" id="SSF53335">
    <property type="entry name" value="S-adenosyl-L-methionine-dependent methyltransferases"/>
    <property type="match status" value="1"/>
</dbReference>
<name>A0AAE0ITG2_9PEZI</name>
<accession>A0AAE0ITG2</accession>
<feature type="region of interest" description="Disordered" evidence="2">
    <location>
        <begin position="85"/>
        <end position="116"/>
    </location>
</feature>
<feature type="region of interest" description="Disordered" evidence="2">
    <location>
        <begin position="1"/>
        <end position="53"/>
    </location>
</feature>
<feature type="region of interest" description="Disordered" evidence="2">
    <location>
        <begin position="505"/>
        <end position="526"/>
    </location>
</feature>
<dbReference type="PANTHER" id="PTHR43591">
    <property type="entry name" value="METHYLTRANSFERASE"/>
    <property type="match status" value="1"/>
</dbReference>
<reference evidence="4" key="2">
    <citation type="submission" date="2023-06" db="EMBL/GenBank/DDBJ databases">
        <authorList>
            <consortium name="Lawrence Berkeley National Laboratory"/>
            <person name="Haridas S."/>
            <person name="Hensen N."/>
            <person name="Bonometti L."/>
            <person name="Westerberg I."/>
            <person name="Brannstrom I.O."/>
            <person name="Guillou S."/>
            <person name="Cros-Aarteil S."/>
            <person name="Calhoun S."/>
            <person name="Kuo A."/>
            <person name="Mondo S."/>
            <person name="Pangilinan J."/>
            <person name="Riley R."/>
            <person name="Labutti K."/>
            <person name="Andreopoulos B."/>
            <person name="Lipzen A."/>
            <person name="Chen C."/>
            <person name="Yanf M."/>
            <person name="Daum C."/>
            <person name="Ng V."/>
            <person name="Clum A."/>
            <person name="Steindorff A."/>
            <person name="Ohm R."/>
            <person name="Martin F."/>
            <person name="Silar P."/>
            <person name="Natvig D."/>
            <person name="Lalanne C."/>
            <person name="Gautier V."/>
            <person name="Ament-Velasquez S.L."/>
            <person name="Kruys A."/>
            <person name="Hutchinson M.I."/>
            <person name="Powell A.J."/>
            <person name="Barry K."/>
            <person name="Miller A.N."/>
            <person name="Grigoriev I.V."/>
            <person name="Debuchy R."/>
            <person name="Gladieux P."/>
            <person name="Thoren M.H."/>
            <person name="Johannesson H."/>
        </authorList>
    </citation>
    <scope>NUCLEOTIDE SEQUENCE</scope>
    <source>
        <strain evidence="4">CBS 118394</strain>
    </source>
</reference>
<dbReference type="AlphaFoldDB" id="A0AAE0ITG2"/>
<gene>
    <name evidence="4" type="ORF">B0H66DRAFT_467252</name>
</gene>
<evidence type="ECO:0000259" key="3">
    <source>
        <dbReference type="Pfam" id="PF08241"/>
    </source>
</evidence>
<evidence type="ECO:0000313" key="4">
    <source>
        <dbReference type="EMBL" id="KAK3330854.1"/>
    </source>
</evidence>
<dbReference type="Pfam" id="PF08241">
    <property type="entry name" value="Methyltransf_11"/>
    <property type="match status" value="1"/>
</dbReference>
<proteinExistence type="inferred from homology"/>
<sequence length="991" mass="108962">MSDLVLLPNTTFRPPSPQGRRRVARTLNPIMEEPEYARESAAERRRRNRQSTEKIEQWLSPLSDHFPTPRGMHFMAAPIVPETPSCMSSDCEADVDLDDASSEASSSNPSSQMMWNNRGSVMTDATEFDDLYDVSDDEIQRKERLQAAGISRQRSSRSSRSSRSLRRASGGRKVLAPLVIPEGIEPSVLKQKASSPVPPTPPSAVALSPAIQSLMELRQIQEIPRISAPPSLDGSVNSEEMAAMSAPPTPMIGAQEDDDEEWSGVRLQPGALETLQALSGSDSEFEEERPEQVIEVPQEMSEMRQQLPRLVTGGVSRAPSVNTQRSLAELSKLDIPTPGGFFSDLSSASRLTWHMGSQTDESAPPTSTTAENFYKTPWNNLLDNLPPPPPRPVPIESNTVIVERVLEFPAQQNFADMPTAIRIEPTPVPVTARRVPLPPPTPATAAIIEEQPSSPVIATEIVAEYDPQYVAQQQENAAVQVDRTEMWLMAQRAYLQGVVGFSDETEPTEEAAVASESEAEEKPLVPPKDATVDKKKAVRFSEAVLKETVPRAAPNKLARTESAYYRAFTDATVRSAPTDVFVHRQPRFEAMQAQRISLKDAHRNQLLGKFQLSVVPQSAKKRMSANVARGDDIIVDDKDKLRADKENEALGQMNMAAWHVAATKLLNGGRLIAAPVAKRLARQSRMAPGPDGISRDRARILDLGGQGACDWAWHAALQYPNTKIYTVTTKGIRQLSNSNVRGPPNHRQVAVERMSKLPFSDDQFDLVSARELHAVLKLFGENGADEWDACLKECMRVLKPGGYLEFSVLDADIMNAGPLGNAKAVEFGFALQTLGYDPNPTRSFLGRLKRAGFDDVRRAWMCLPVGPKHRIRQPFNIARDSSMSSKTVELEAIVSGSTDNVAAVTGIAAGWSWERWLLRAEMEKASGELRLADTVNPGDAMREAGKMIADVHAVIEEGRSQGSGFRMLRGYARKPRLCTADSGVIQMVLDI</sequence>
<evidence type="ECO:0000313" key="5">
    <source>
        <dbReference type="Proteomes" id="UP001283341"/>
    </source>
</evidence>